<name>A0ABU7CSE0_9TELE</name>
<evidence type="ECO:0000313" key="2">
    <source>
        <dbReference type="EMBL" id="MED6265609.1"/>
    </source>
</evidence>
<proteinExistence type="predicted"/>
<protein>
    <submittedName>
        <fullName evidence="2">Uncharacterized protein</fullName>
    </submittedName>
</protein>
<evidence type="ECO:0000256" key="1">
    <source>
        <dbReference type="SAM" id="SignalP"/>
    </source>
</evidence>
<sequence>MSLLFSSSIRYLFPCSVLALFPLSHPVVRISLRFFSFKSPLLPFFIPNPNPALCLFAPIKLPLSVLQHHLQQQQQKGGRDRPLLCFFKNPTMLFLYSATHSF</sequence>
<organism evidence="2 3">
    <name type="scientific">Characodon lateralis</name>
    <dbReference type="NCBI Taxonomy" id="208331"/>
    <lineage>
        <taxon>Eukaryota</taxon>
        <taxon>Metazoa</taxon>
        <taxon>Chordata</taxon>
        <taxon>Craniata</taxon>
        <taxon>Vertebrata</taxon>
        <taxon>Euteleostomi</taxon>
        <taxon>Actinopterygii</taxon>
        <taxon>Neopterygii</taxon>
        <taxon>Teleostei</taxon>
        <taxon>Neoteleostei</taxon>
        <taxon>Acanthomorphata</taxon>
        <taxon>Ovalentaria</taxon>
        <taxon>Atherinomorphae</taxon>
        <taxon>Cyprinodontiformes</taxon>
        <taxon>Goodeidae</taxon>
        <taxon>Characodon</taxon>
    </lineage>
</organism>
<reference evidence="2 3" key="1">
    <citation type="submission" date="2021-06" db="EMBL/GenBank/DDBJ databases">
        <authorList>
            <person name="Palmer J.M."/>
        </authorList>
    </citation>
    <scope>NUCLEOTIDE SEQUENCE [LARGE SCALE GENOMIC DNA]</scope>
    <source>
        <strain evidence="2 3">CL_MEX2019</strain>
        <tissue evidence="2">Muscle</tissue>
    </source>
</reference>
<accession>A0ABU7CSE0</accession>
<feature type="chain" id="PRO_5046316328" evidence="1">
    <location>
        <begin position="20"/>
        <end position="102"/>
    </location>
</feature>
<evidence type="ECO:0000313" key="3">
    <source>
        <dbReference type="Proteomes" id="UP001352852"/>
    </source>
</evidence>
<keyword evidence="1" id="KW-0732">Signal</keyword>
<comment type="caution">
    <text evidence="2">The sequence shown here is derived from an EMBL/GenBank/DDBJ whole genome shotgun (WGS) entry which is preliminary data.</text>
</comment>
<keyword evidence="3" id="KW-1185">Reference proteome</keyword>
<dbReference type="Proteomes" id="UP001352852">
    <property type="component" value="Unassembled WGS sequence"/>
</dbReference>
<gene>
    <name evidence="2" type="ORF">CHARACLAT_027264</name>
</gene>
<feature type="signal peptide" evidence="1">
    <location>
        <begin position="1"/>
        <end position="19"/>
    </location>
</feature>
<dbReference type="EMBL" id="JAHUTJ010003409">
    <property type="protein sequence ID" value="MED6265609.1"/>
    <property type="molecule type" value="Genomic_DNA"/>
</dbReference>